<dbReference type="eggNOG" id="ENOG502SS5M">
    <property type="taxonomic scope" value="Eukaryota"/>
</dbReference>
<dbReference type="Proteomes" id="UP000019377">
    <property type="component" value="Unassembled WGS sequence"/>
</dbReference>
<keyword evidence="1" id="KW-0812">Transmembrane</keyword>
<evidence type="ECO:0000313" key="2">
    <source>
        <dbReference type="EMBL" id="EST06274.1"/>
    </source>
</evidence>
<evidence type="ECO:0008006" key="4">
    <source>
        <dbReference type="Google" id="ProtNLM"/>
    </source>
</evidence>
<feature type="transmembrane region" description="Helical" evidence="1">
    <location>
        <begin position="285"/>
        <end position="308"/>
    </location>
</feature>
<keyword evidence="1" id="KW-0472">Membrane</keyword>
<feature type="transmembrane region" description="Helical" evidence="1">
    <location>
        <begin position="444"/>
        <end position="462"/>
    </location>
</feature>
<protein>
    <recommendedName>
        <fullName evidence="4">Wax synthase domain-containing protein</fullName>
    </recommendedName>
</protein>
<proteinExistence type="predicted"/>
<dbReference type="AlphaFoldDB" id="V5EVL0"/>
<dbReference type="STRING" id="1365824.V5EVL0"/>
<dbReference type="EMBL" id="KI545873">
    <property type="protein sequence ID" value="EST06274.1"/>
    <property type="molecule type" value="Genomic_DNA"/>
</dbReference>
<keyword evidence="3" id="KW-1185">Reference proteome</keyword>
<evidence type="ECO:0000313" key="3">
    <source>
        <dbReference type="Proteomes" id="UP000019377"/>
    </source>
</evidence>
<dbReference type="InterPro" id="IPR044851">
    <property type="entry name" value="Wax_synthase"/>
</dbReference>
<name>V5EVL0_KALBG</name>
<feature type="transmembrane region" description="Helical" evidence="1">
    <location>
        <begin position="400"/>
        <end position="423"/>
    </location>
</feature>
<dbReference type="PANTHER" id="PTHR31595">
    <property type="entry name" value="LONG-CHAIN-ALCOHOL O-FATTY-ACYLTRANSFERASE 3-RELATED"/>
    <property type="match status" value="1"/>
</dbReference>
<sequence length="497" mass="55957">MVFGKAVVPPPRGPLQASWEPNFRPAIPSILFCVLWLFFLCLTLPSRSPTWRLIRLASFPALASVSIPLAFDRRITCGNPLRDLAIPTVTWTLMCKIVEICLVYSKGGPRPIRPFVKNAQRPVYEIQMGYTQYEWKEVDFPKLWSWGRLVYGIDVLLLRRPGTSLLLPKQGRALEWSKKGLNEWSRHLNVHWCRPEDIPIHAPVRRFGQPEMPLWTGLLQTLAMWVSFRWLYALSAPTSELISVLGLYVPVDSPRSHAFWHAILPSTFTKKHFVLLGTPSSITELPFLTGIIAVASVGGAIFLAPGFLESIVLLFWRPTPATCFLSSFERPLTSPSIARLWARSWHATSQRDYLNMASIMPFSRQPALQTLYVFFWSGVQHSIMFARLRVSPTAKLSLPTLLAGMIDVGMVTFFVSQGLGILLERAVLDALPTGWKKHRKAIAFARRVWMFTVLLGPGSLFLDSILQKQVMTKDILEGFTVKSLGLMLAGKAYGPSA</sequence>
<dbReference type="RefSeq" id="XP_016291263.1">
    <property type="nucleotide sequence ID" value="XM_016437714.1"/>
</dbReference>
<dbReference type="PANTHER" id="PTHR31595:SF57">
    <property type="entry name" value="OS04G0481900 PROTEIN"/>
    <property type="match status" value="1"/>
</dbReference>
<dbReference type="HOGENOM" id="CLU_026730_0_0_1"/>
<dbReference type="OrthoDB" id="1077582at2759"/>
<reference evidence="3" key="1">
    <citation type="journal article" date="2013" name="Genome Announc.">
        <title>Draft genome sequence of Pseudozyma brasiliensis sp. nov. strain GHG001, a high producer of endo-1,4-xylanase isolated from an insect pest of sugarcane.</title>
        <authorList>
            <person name="Oliveira J.V.D.C."/>
            <person name="dos Santos R.A.C."/>
            <person name="Borges T.A."/>
            <person name="Riano-Pachon D.M."/>
            <person name="Goldman G.H."/>
        </authorList>
    </citation>
    <scope>NUCLEOTIDE SEQUENCE [LARGE SCALE GENOMIC DNA]</scope>
    <source>
        <strain evidence="3">GHG001</strain>
    </source>
</reference>
<accession>V5EVL0</accession>
<gene>
    <name evidence="2" type="ORF">PSEUBRA_SCAF3g03777</name>
</gene>
<dbReference type="GeneID" id="27420392"/>
<feature type="transmembrane region" description="Helical" evidence="1">
    <location>
        <begin position="26"/>
        <end position="45"/>
    </location>
</feature>
<organism evidence="2 3">
    <name type="scientific">Kalmanozyma brasiliensis (strain GHG001)</name>
    <name type="common">Yeast</name>
    <name type="synonym">Pseudozyma brasiliensis</name>
    <dbReference type="NCBI Taxonomy" id="1365824"/>
    <lineage>
        <taxon>Eukaryota</taxon>
        <taxon>Fungi</taxon>
        <taxon>Dikarya</taxon>
        <taxon>Basidiomycota</taxon>
        <taxon>Ustilaginomycotina</taxon>
        <taxon>Ustilaginomycetes</taxon>
        <taxon>Ustilaginales</taxon>
        <taxon>Ustilaginaceae</taxon>
        <taxon>Kalmanozyma</taxon>
    </lineage>
</organism>
<evidence type="ECO:0000256" key="1">
    <source>
        <dbReference type="SAM" id="Phobius"/>
    </source>
</evidence>
<dbReference type="OMA" id="WARSWHA"/>
<keyword evidence="1" id="KW-1133">Transmembrane helix</keyword>
<dbReference type="GO" id="GO:0006629">
    <property type="term" value="P:lipid metabolic process"/>
    <property type="evidence" value="ECO:0007669"/>
    <property type="project" value="InterPro"/>
</dbReference>
<dbReference type="GO" id="GO:0008374">
    <property type="term" value="F:O-acyltransferase activity"/>
    <property type="evidence" value="ECO:0007669"/>
    <property type="project" value="InterPro"/>
</dbReference>